<keyword evidence="2" id="KW-1185">Reference proteome</keyword>
<dbReference type="InterPro" id="IPR003749">
    <property type="entry name" value="ThiS/MoaD-like"/>
</dbReference>
<dbReference type="Pfam" id="PF02597">
    <property type="entry name" value="ThiS"/>
    <property type="match status" value="1"/>
</dbReference>
<protein>
    <submittedName>
        <fullName evidence="1">MoaD/ThiS family protein</fullName>
    </submittedName>
</protein>
<comment type="caution">
    <text evidence="1">The sequence shown here is derived from an EMBL/GenBank/DDBJ whole genome shotgun (WGS) entry which is preliminary data.</text>
</comment>
<evidence type="ECO:0000313" key="2">
    <source>
        <dbReference type="Proteomes" id="UP000269289"/>
    </source>
</evidence>
<dbReference type="SUPFAM" id="SSF54285">
    <property type="entry name" value="MoaD/ThiS"/>
    <property type="match status" value="1"/>
</dbReference>
<dbReference type="OrthoDB" id="3255135at2"/>
<evidence type="ECO:0000313" key="1">
    <source>
        <dbReference type="EMBL" id="RMI09140.1"/>
    </source>
</evidence>
<dbReference type="Gene3D" id="3.10.20.30">
    <property type="match status" value="1"/>
</dbReference>
<dbReference type="EMBL" id="RFFI01000059">
    <property type="protein sequence ID" value="RMI09140.1"/>
    <property type="molecule type" value="Genomic_DNA"/>
</dbReference>
<dbReference type="Proteomes" id="UP000269289">
    <property type="component" value="Unassembled WGS sequence"/>
</dbReference>
<reference evidence="1 2" key="1">
    <citation type="submission" date="2018-10" db="EMBL/GenBank/DDBJ databases">
        <title>Isolation, diversity and antifungal activity of actinobacteria from wheat.</title>
        <authorList>
            <person name="Han C."/>
        </authorList>
    </citation>
    <scope>NUCLEOTIDE SEQUENCE [LARGE SCALE GENOMIC DNA]</scope>
    <source>
        <strain evidence="1 2">NEAU-YY56</strain>
    </source>
</reference>
<name>A0A3M2JBF3_9CELL</name>
<sequence>MPHVLVRYFAGAGAAAGVPEERVTLPVGSTTADLVADACRRHGPDLDRVAAACSVLVDGVLDADRTATLADGTGVDLLPPFAGG</sequence>
<proteinExistence type="predicted"/>
<dbReference type="InterPro" id="IPR012675">
    <property type="entry name" value="Beta-grasp_dom_sf"/>
</dbReference>
<gene>
    <name evidence="1" type="ORF">EBM89_11675</name>
</gene>
<accession>A0A3M2JBF3</accession>
<dbReference type="InterPro" id="IPR016155">
    <property type="entry name" value="Mopterin_synth/thiamin_S_b"/>
</dbReference>
<dbReference type="RefSeq" id="WP_122149595.1">
    <property type="nucleotide sequence ID" value="NZ_RFFI01000059.1"/>
</dbReference>
<organism evidence="1 2">
    <name type="scientific">Cellulomonas triticagri</name>
    <dbReference type="NCBI Taxonomy" id="2483352"/>
    <lineage>
        <taxon>Bacteria</taxon>
        <taxon>Bacillati</taxon>
        <taxon>Actinomycetota</taxon>
        <taxon>Actinomycetes</taxon>
        <taxon>Micrococcales</taxon>
        <taxon>Cellulomonadaceae</taxon>
        <taxon>Cellulomonas</taxon>
    </lineage>
</organism>
<dbReference type="AlphaFoldDB" id="A0A3M2JBF3"/>